<gene>
    <name evidence="2" type="ORF">ETU37_00635</name>
</gene>
<reference evidence="2 3" key="1">
    <citation type="submission" date="2019-01" db="EMBL/GenBank/DDBJ databases">
        <title>Nocardioides guangzhouensis sp. nov., an actinobacterium isolated from soil.</title>
        <authorList>
            <person name="Fu Y."/>
            <person name="Cai Y."/>
            <person name="Lin Z."/>
            <person name="Chen P."/>
        </authorList>
    </citation>
    <scope>NUCLEOTIDE SEQUENCE [LARGE SCALE GENOMIC DNA]</scope>
    <source>
        <strain evidence="2 3">NBRC 105384</strain>
    </source>
</reference>
<dbReference type="OrthoDB" id="5188656at2"/>
<keyword evidence="1" id="KW-0812">Transmembrane</keyword>
<dbReference type="EMBL" id="SDPU01000001">
    <property type="protein sequence ID" value="RYU15658.1"/>
    <property type="molecule type" value="Genomic_DNA"/>
</dbReference>
<dbReference type="RefSeq" id="WP_129984941.1">
    <property type="nucleotide sequence ID" value="NZ_SDPU01000001.1"/>
</dbReference>
<accession>A0A4Q5JC10</accession>
<sequence>MSTAVLTRTVHAEWLRLRTVRASWWFLAAGVVSMLGIATIAGLEERAESGGPAASAWLAAVITTMPGQFAFYGLVLLAVTADYSSGGIIPTLQWTPRRMVLFVARTLVPVVVATAAAVLLALAATTLVWAMVPEFTMPWGEADVLGTVALVVGSGCLLSVGLGFLFRSTAGGLVTVFLVMLVLPLILPQFGYDWMLDIAQVLPGYGAAYLLFGEDMGITTTWAVTVLAAWGVGALALGAARLVTQDADN</sequence>
<dbReference type="Proteomes" id="UP000291189">
    <property type="component" value="Unassembled WGS sequence"/>
</dbReference>
<comment type="caution">
    <text evidence="2">The sequence shown here is derived from an EMBL/GenBank/DDBJ whole genome shotgun (WGS) entry which is preliminary data.</text>
</comment>
<feature type="transmembrane region" description="Helical" evidence="1">
    <location>
        <begin position="144"/>
        <end position="166"/>
    </location>
</feature>
<keyword evidence="1" id="KW-1133">Transmembrane helix</keyword>
<feature type="transmembrane region" description="Helical" evidence="1">
    <location>
        <begin position="24"/>
        <end position="43"/>
    </location>
</feature>
<organism evidence="2 3">
    <name type="scientific">Nocardioides iriomotensis</name>
    <dbReference type="NCBI Taxonomy" id="715784"/>
    <lineage>
        <taxon>Bacteria</taxon>
        <taxon>Bacillati</taxon>
        <taxon>Actinomycetota</taxon>
        <taxon>Actinomycetes</taxon>
        <taxon>Propionibacteriales</taxon>
        <taxon>Nocardioidaceae</taxon>
        <taxon>Nocardioides</taxon>
    </lineage>
</organism>
<evidence type="ECO:0008006" key="4">
    <source>
        <dbReference type="Google" id="ProtNLM"/>
    </source>
</evidence>
<keyword evidence="1" id="KW-0472">Membrane</keyword>
<feature type="transmembrane region" description="Helical" evidence="1">
    <location>
        <begin position="222"/>
        <end position="243"/>
    </location>
</feature>
<protein>
    <recommendedName>
        <fullName evidence="4">ABC transporter permease</fullName>
    </recommendedName>
</protein>
<feature type="transmembrane region" description="Helical" evidence="1">
    <location>
        <begin position="173"/>
        <end position="192"/>
    </location>
</feature>
<proteinExistence type="predicted"/>
<keyword evidence="3" id="KW-1185">Reference proteome</keyword>
<feature type="transmembrane region" description="Helical" evidence="1">
    <location>
        <begin position="100"/>
        <end position="132"/>
    </location>
</feature>
<evidence type="ECO:0000313" key="2">
    <source>
        <dbReference type="EMBL" id="RYU15658.1"/>
    </source>
</evidence>
<evidence type="ECO:0000256" key="1">
    <source>
        <dbReference type="SAM" id="Phobius"/>
    </source>
</evidence>
<name>A0A4Q5JC10_9ACTN</name>
<feature type="transmembrane region" description="Helical" evidence="1">
    <location>
        <begin position="55"/>
        <end position="79"/>
    </location>
</feature>
<evidence type="ECO:0000313" key="3">
    <source>
        <dbReference type="Proteomes" id="UP000291189"/>
    </source>
</evidence>
<dbReference type="AlphaFoldDB" id="A0A4Q5JC10"/>